<feature type="domain" description="C2H2-type" evidence="2">
    <location>
        <begin position="415"/>
        <end position="438"/>
    </location>
</feature>
<keyword evidence="4" id="KW-1185">Reference proteome</keyword>
<dbReference type="Proteomes" id="UP000044602">
    <property type="component" value="Unassembled WGS sequence"/>
</dbReference>
<feature type="domain" description="C2H2-type" evidence="2">
    <location>
        <begin position="988"/>
        <end position="1016"/>
    </location>
</feature>
<dbReference type="Pfam" id="PF26176">
    <property type="entry name" value="zf_C2H2_17_2"/>
    <property type="match status" value="1"/>
</dbReference>
<protein>
    <recommendedName>
        <fullName evidence="2">C2H2-type domain-containing protein</fullName>
    </recommendedName>
</protein>
<feature type="region of interest" description="Disordered" evidence="1">
    <location>
        <begin position="1390"/>
        <end position="1485"/>
    </location>
</feature>
<dbReference type="Pfam" id="PF26082">
    <property type="entry name" value="zf-C2H2_AcuF"/>
    <property type="match status" value="1"/>
</dbReference>
<dbReference type="InterPro" id="IPR058925">
    <property type="entry name" value="zf-C2H2_AcuF"/>
</dbReference>
<feature type="domain" description="C2H2-type" evidence="2">
    <location>
        <begin position="935"/>
        <end position="965"/>
    </location>
</feature>
<feature type="region of interest" description="Disordered" evidence="1">
    <location>
        <begin position="963"/>
        <end position="987"/>
    </location>
</feature>
<evidence type="ECO:0000313" key="3">
    <source>
        <dbReference type="EMBL" id="CRK27959.1"/>
    </source>
</evidence>
<dbReference type="InterPro" id="IPR059095">
    <property type="entry name" value="Znf_C2H2_17_2nd"/>
</dbReference>
<feature type="region of interest" description="Disordered" evidence="1">
    <location>
        <begin position="1227"/>
        <end position="1296"/>
    </location>
</feature>
<feature type="compositionally biased region" description="Pro residues" evidence="1">
    <location>
        <begin position="1420"/>
        <end position="1433"/>
    </location>
</feature>
<dbReference type="InterPro" id="IPR013087">
    <property type="entry name" value="Znf_C2H2_type"/>
</dbReference>
<dbReference type="Pfam" id="PF26177">
    <property type="entry name" value="zf_C2H2_17_1st"/>
    <property type="match status" value="1"/>
</dbReference>
<evidence type="ECO:0000259" key="2">
    <source>
        <dbReference type="SMART" id="SM00355"/>
    </source>
</evidence>
<feature type="domain" description="C2H2-type" evidence="2">
    <location>
        <begin position="1023"/>
        <end position="1048"/>
    </location>
</feature>
<dbReference type="PANTHER" id="PTHR35391:SF7">
    <property type="entry name" value="C2H2-TYPE DOMAIN-CONTAINING PROTEIN"/>
    <property type="match status" value="1"/>
</dbReference>
<feature type="compositionally biased region" description="Basic and acidic residues" evidence="1">
    <location>
        <begin position="1242"/>
        <end position="1266"/>
    </location>
</feature>
<gene>
    <name evidence="3" type="ORF">BN1708_015033</name>
</gene>
<dbReference type="SMART" id="SM00355">
    <property type="entry name" value="ZnF_C2H2"/>
    <property type="match status" value="7"/>
</dbReference>
<dbReference type="Pfam" id="PF25438">
    <property type="entry name" value="DUF7896"/>
    <property type="match status" value="1"/>
</dbReference>
<proteinExistence type="predicted"/>
<evidence type="ECO:0000256" key="1">
    <source>
        <dbReference type="SAM" id="MobiDB-lite"/>
    </source>
</evidence>
<feature type="compositionally biased region" description="Low complexity" evidence="1">
    <location>
        <begin position="171"/>
        <end position="182"/>
    </location>
</feature>
<organism evidence="3 4">
    <name type="scientific">Verticillium longisporum</name>
    <name type="common">Verticillium dahliae var. longisporum</name>
    <dbReference type="NCBI Taxonomy" id="100787"/>
    <lineage>
        <taxon>Eukaryota</taxon>
        <taxon>Fungi</taxon>
        <taxon>Dikarya</taxon>
        <taxon>Ascomycota</taxon>
        <taxon>Pezizomycotina</taxon>
        <taxon>Sordariomycetes</taxon>
        <taxon>Hypocreomycetidae</taxon>
        <taxon>Glomerellales</taxon>
        <taxon>Plectosphaerellaceae</taxon>
        <taxon>Verticillium</taxon>
    </lineage>
</organism>
<feature type="region of interest" description="Disordered" evidence="1">
    <location>
        <begin position="663"/>
        <end position="704"/>
    </location>
</feature>
<dbReference type="InterPro" id="IPR057218">
    <property type="entry name" value="DUF7896"/>
</dbReference>
<feature type="region of interest" description="Disordered" evidence="1">
    <location>
        <begin position="450"/>
        <end position="531"/>
    </location>
</feature>
<feature type="compositionally biased region" description="Polar residues" evidence="1">
    <location>
        <begin position="1474"/>
        <end position="1485"/>
    </location>
</feature>
<feature type="domain" description="C2H2-type" evidence="2">
    <location>
        <begin position="728"/>
        <end position="756"/>
    </location>
</feature>
<feature type="domain" description="C2H2-type" evidence="2">
    <location>
        <begin position="899"/>
        <end position="925"/>
    </location>
</feature>
<sequence>MPPHGAKTRHAKPLSRQKERLDLSRIDEWDISLAFSDSKSVTSRLCIEVVRAFRSVLRRVKSRKDLPRSLSHRLDKSCGSLTLWAAGYGVREGELDDALAKSRSLRRSISELLLSIGKAVSEELIPRLGLGDDASVDVSSLRAATADASAALSEDRRRRNRASPGAKDDSSSSSSSSSSFSSGEEMYELDDATEDIANAVRCLLDLDSLIEAPAADQIQPEEHVNPSIEISCSPHQRFSERIAYRFPLAHGELVDRLARANLDRLQRTQMERRRNVLTKQEPEQSAVPSVVEVDQVSRTEGSTKFNDSGLGSSVRTASAYAETTMSYRQNESHSVRIPPLPAGAKLGVCFECMACNRTVSIRSNSAWKKHLYLDLKPWVCHDISCAYGDRPFPNRREWVNHLAQHHDFEVSSETINCPLCHEKMSEEKLKVIAHLAAHLEEISLAALPPMAESEEDSSHAEEESTDNDSVAEPPTKRSTVHKDSTLETWGESFGQAQDVTRRRSRDSAEKGDKSTPFDQEDESMVSRPDLPKTHHSRRFLRFVCRDPASVGIQTTVEPIVPLATCLDCRNGRKWRWFSGAVNHLHQFHFRQGVSKKGSKAQAHDADEGAQLKLALEDWIDTIDIREKARETLEAITSISKTQDRSTAEKLASEEFKSGDAFLPQAFGQEPPAAYGTGGSSTTDGYTGTEALNQRPRSSHEQQLERETPLIGASEGPRQAQAATGNPNFSCRLCVHRQGADGFKTRGELLRHIRASHSDDGNLLIEETRLLSQDLEQRRMFVPEVPPSLPTTDPINSQNHHPQQKEDSAELSVPYLGSLGAPPTKSEQVNVSNTVSVAGSITLPGPGEKVTKDHPVYRNATPGPDGLWHCPWEGQASCNHKGALYKVNYDKYVHFHVSAYQCDFSSCEMFGFSSLEELSRHERNVHTMFAFGENQFPCSYDGCERSLMGDGFPRQRDLQDHLRRVHGDNGSGSSRTANAPVKESQPRPWKCPETGCKYHEYGWATEKELDRHRNDRHSMAPPMYECYFKPCPYKSKRESNCKQHMEKAHGWEYVRTKNRGRRNSASIAEGSGPEQVERRVMHTAPELFSQEHAEMRPPLDESYSGDWGTLASLSPLPQGSPYDPQQACLPEQEDETLLSPSKTTVWHDSRPIAICAKEGCGIQTLKGPLCIYHKCFLPDCFAPVARQVGGYCQTHCCAIPTCPKGKIDNDHVNGLCLDHVREGLEEALGSAPSSEQHYSYVDESGKRKDEPHDFGAREAKTRLGEQRRPRRETHTGASDQLVPESPSPTTFLPDLPTTYSGGASMYSPLMGDTPQESACGSIIPRKAIIPVAASGNRIARTMTDAPSDVATNTGLFGSYLSSDGLSDSDSFLSLDDDTRNLEPNDFLLFPRPTDAGDGPPPDDLPGAMSISPILNEGAAPPALPPPRHVPPVPSAPVIEPMQGSEEVDANEGAGITNDLGEAMGTPIGDDETPASARTGSSRPWQV</sequence>
<accession>A0A0G4M127</accession>
<evidence type="ECO:0000313" key="4">
    <source>
        <dbReference type="Proteomes" id="UP000044602"/>
    </source>
</evidence>
<dbReference type="STRING" id="100787.A0A0G4M127"/>
<dbReference type="Gene3D" id="3.30.160.60">
    <property type="entry name" value="Classic Zinc Finger"/>
    <property type="match status" value="1"/>
</dbReference>
<dbReference type="InterPro" id="IPR059009">
    <property type="entry name" value="Znf_C2H2_17_1st"/>
</dbReference>
<name>A0A0G4M127_VERLO</name>
<feature type="compositionally biased region" description="Basic and acidic residues" evidence="1">
    <location>
        <begin position="499"/>
        <end position="515"/>
    </location>
</feature>
<feature type="compositionally biased region" description="Polar residues" evidence="1">
    <location>
        <begin position="789"/>
        <end position="800"/>
    </location>
</feature>
<feature type="compositionally biased region" description="Low complexity" evidence="1">
    <location>
        <begin position="679"/>
        <end position="688"/>
    </location>
</feature>
<reference evidence="3 4" key="1">
    <citation type="submission" date="2015-05" db="EMBL/GenBank/DDBJ databases">
        <authorList>
            <person name="Wang D.B."/>
            <person name="Wang M."/>
        </authorList>
    </citation>
    <scope>NUCLEOTIDE SEQUENCE [LARGE SCALE GENOMIC DNA]</scope>
    <source>
        <strain evidence="3">VL1</strain>
    </source>
</reference>
<feature type="domain" description="C2H2-type" evidence="2">
    <location>
        <begin position="378"/>
        <end position="405"/>
    </location>
</feature>
<dbReference type="PANTHER" id="PTHR35391">
    <property type="entry name" value="C2H2-TYPE DOMAIN-CONTAINING PROTEIN-RELATED"/>
    <property type="match status" value="1"/>
</dbReference>
<feature type="region of interest" description="Disordered" evidence="1">
    <location>
        <begin position="783"/>
        <end position="808"/>
    </location>
</feature>
<dbReference type="EMBL" id="CVQH01020574">
    <property type="protein sequence ID" value="CRK27959.1"/>
    <property type="molecule type" value="Genomic_DNA"/>
</dbReference>
<feature type="region of interest" description="Disordered" evidence="1">
    <location>
        <begin position="149"/>
        <end position="187"/>
    </location>
</feature>